<dbReference type="GO" id="GO:0005874">
    <property type="term" value="C:microtubule"/>
    <property type="evidence" value="ECO:0007669"/>
    <property type="project" value="UniProtKB-KW"/>
</dbReference>
<keyword evidence="3" id="KW-0175">Coiled coil</keyword>
<evidence type="ECO:0000313" key="5">
    <source>
        <dbReference type="EMBL" id="OTF73158.1"/>
    </source>
</evidence>
<keyword evidence="2" id="KW-0493">Microtubule</keyword>
<keyword evidence="1" id="KW-0963">Cytoplasm</keyword>
<evidence type="ECO:0000256" key="2">
    <source>
        <dbReference type="ARBA" id="ARBA00022701"/>
    </source>
</evidence>
<reference evidence="5 6" key="1">
    <citation type="submission" date="2017-03" db="EMBL/GenBank/DDBJ databases">
        <title>Genome Survey of Euroglyphus maynei.</title>
        <authorList>
            <person name="Arlian L.G."/>
            <person name="Morgan M.S."/>
            <person name="Rider S.D."/>
        </authorList>
    </citation>
    <scope>NUCLEOTIDE SEQUENCE [LARGE SCALE GENOMIC DNA]</scope>
    <source>
        <strain evidence="5">Arlian Lab</strain>
        <tissue evidence="5">Whole body</tissue>
    </source>
</reference>
<accession>A0A1Y3AZF5</accession>
<name>A0A1Y3AZF5_EURMA</name>
<evidence type="ECO:0000256" key="1">
    <source>
        <dbReference type="ARBA" id="ARBA00022490"/>
    </source>
</evidence>
<dbReference type="Pfam" id="PF22923">
    <property type="entry name" value="KIF2A-like_1st"/>
    <property type="match status" value="1"/>
</dbReference>
<comment type="caution">
    <text evidence="5">The sequence shown here is derived from an EMBL/GenBank/DDBJ whole genome shotgun (WGS) entry which is preliminary data.</text>
</comment>
<evidence type="ECO:0000313" key="6">
    <source>
        <dbReference type="Proteomes" id="UP000194236"/>
    </source>
</evidence>
<evidence type="ECO:0000259" key="4">
    <source>
        <dbReference type="Pfam" id="PF22923"/>
    </source>
</evidence>
<organism evidence="5 6">
    <name type="scientific">Euroglyphus maynei</name>
    <name type="common">Mayne's house dust mite</name>
    <dbReference type="NCBI Taxonomy" id="6958"/>
    <lineage>
        <taxon>Eukaryota</taxon>
        <taxon>Metazoa</taxon>
        <taxon>Ecdysozoa</taxon>
        <taxon>Arthropoda</taxon>
        <taxon>Chelicerata</taxon>
        <taxon>Arachnida</taxon>
        <taxon>Acari</taxon>
        <taxon>Acariformes</taxon>
        <taxon>Sarcoptiformes</taxon>
        <taxon>Astigmata</taxon>
        <taxon>Psoroptidia</taxon>
        <taxon>Analgoidea</taxon>
        <taxon>Pyroglyphidae</taxon>
        <taxon>Pyroglyphinae</taxon>
        <taxon>Euroglyphus</taxon>
    </lineage>
</organism>
<dbReference type="InterPro" id="IPR054473">
    <property type="entry name" value="KIF2A-like_N"/>
</dbReference>
<gene>
    <name evidence="5" type="ORF">BLA29_008630</name>
</gene>
<feature type="non-terminal residue" evidence="5">
    <location>
        <position position="61"/>
    </location>
</feature>
<feature type="domain" description="Kinesin-like protein KIF2A-like N-terminal" evidence="4">
    <location>
        <begin position="1"/>
        <end position="54"/>
    </location>
</feature>
<dbReference type="EMBL" id="MUJZ01052902">
    <property type="protein sequence ID" value="OTF73158.1"/>
    <property type="molecule type" value="Genomic_DNA"/>
</dbReference>
<protein>
    <recommendedName>
        <fullName evidence="4">Kinesin-like protein KIF2A-like N-terminal domain-containing protein</fullName>
    </recommendedName>
</protein>
<sequence>MATLTIGMEVKIQRTNGKIHGATVMTISYETKTVTVEWTEGEEVKGKEIDLEQIYRLNPSL</sequence>
<keyword evidence="6" id="KW-1185">Reference proteome</keyword>
<dbReference type="AlphaFoldDB" id="A0A1Y3AZF5"/>
<dbReference type="Gene3D" id="2.30.30.140">
    <property type="match status" value="1"/>
</dbReference>
<proteinExistence type="predicted"/>
<evidence type="ECO:0000256" key="3">
    <source>
        <dbReference type="ARBA" id="ARBA00023054"/>
    </source>
</evidence>
<dbReference type="Proteomes" id="UP000194236">
    <property type="component" value="Unassembled WGS sequence"/>
</dbReference>